<evidence type="ECO:0000256" key="1">
    <source>
        <dbReference type="ARBA" id="ARBA00004202"/>
    </source>
</evidence>
<dbReference type="InterPro" id="IPR050763">
    <property type="entry name" value="ABC_transporter_ATP-binding"/>
</dbReference>
<keyword evidence="8" id="KW-1185">Reference proteome</keyword>
<dbReference type="GO" id="GO:0046677">
    <property type="term" value="P:response to antibiotic"/>
    <property type="evidence" value="ECO:0007669"/>
    <property type="project" value="UniProtKB-KW"/>
</dbReference>
<keyword evidence="2" id="KW-0813">Transport</keyword>
<feature type="domain" description="ABC transporter" evidence="6">
    <location>
        <begin position="11"/>
        <end position="236"/>
    </location>
</feature>
<reference evidence="7 8" key="1">
    <citation type="submission" date="2015-12" db="EMBL/GenBank/DDBJ databases">
        <title>Serinicoccus chungangenesis strain CD08_5 genome sequencing and assembly.</title>
        <authorList>
            <person name="Chander A.M."/>
            <person name="Kaur G."/>
            <person name="Nair G.R."/>
            <person name="Dhawan D.K."/>
            <person name="Kochhar R.K."/>
            <person name="Mayilraj S."/>
            <person name="Bhadada S.K."/>
        </authorList>
    </citation>
    <scope>NUCLEOTIDE SEQUENCE [LARGE SCALE GENOMIC DNA]</scope>
    <source>
        <strain evidence="7 8">CD08_5</strain>
    </source>
</reference>
<evidence type="ECO:0000313" key="8">
    <source>
        <dbReference type="Proteomes" id="UP000054837"/>
    </source>
</evidence>
<dbReference type="PANTHER" id="PTHR42711:SF16">
    <property type="entry name" value="ABC TRANSPORTER ATP-BINDING PROTEIN"/>
    <property type="match status" value="1"/>
</dbReference>
<dbReference type="CDD" id="cd03230">
    <property type="entry name" value="ABC_DR_subfamily_A"/>
    <property type="match status" value="1"/>
</dbReference>
<dbReference type="GO" id="GO:0005524">
    <property type="term" value="F:ATP binding"/>
    <property type="evidence" value="ECO:0007669"/>
    <property type="project" value="UniProtKB-KW"/>
</dbReference>
<sequence length="245" mass="25448">MNEGDPRPDAVELLDLTRSFGARAALRGLTLSARHGEVTCVLGPNGAGKTTAVEIAVGLQRPDGGQVRVLGRHPYGAGAAHRDRVGVMLQDGGLPQAVTPRALLPHLARLYSTPVDVAELAGRLGIPAFERTTVRRLSGGQRQRVALAAALVGSPEVVFLDEPTAGLDPHARREVHVLLREVAAGGTATVVTTHSFEEAERLADRVAVVVDGRVAAAGTVQEVCSGAGATGLEEAYFALTDGVPL</sequence>
<dbReference type="Proteomes" id="UP000054837">
    <property type="component" value="Unassembled WGS sequence"/>
</dbReference>
<protein>
    <submittedName>
        <fullName evidence="7">ABC transporter ATP-binding protein</fullName>
    </submittedName>
</protein>
<evidence type="ECO:0000259" key="6">
    <source>
        <dbReference type="PROSITE" id="PS50893"/>
    </source>
</evidence>
<keyword evidence="4 7" id="KW-0067">ATP-binding</keyword>
<dbReference type="InterPro" id="IPR017871">
    <property type="entry name" value="ABC_transporter-like_CS"/>
</dbReference>
<evidence type="ECO:0000256" key="3">
    <source>
        <dbReference type="ARBA" id="ARBA00022741"/>
    </source>
</evidence>
<dbReference type="GO" id="GO:0016887">
    <property type="term" value="F:ATP hydrolysis activity"/>
    <property type="evidence" value="ECO:0007669"/>
    <property type="project" value="InterPro"/>
</dbReference>
<dbReference type="OrthoDB" id="9804819at2"/>
<name>A0A0W8I6R6_9MICO</name>
<comment type="subcellular location">
    <subcellularLocation>
        <location evidence="1">Cell membrane</location>
        <topology evidence="1">Peripheral membrane protein</topology>
    </subcellularLocation>
</comment>
<dbReference type="SUPFAM" id="SSF52540">
    <property type="entry name" value="P-loop containing nucleoside triphosphate hydrolases"/>
    <property type="match status" value="1"/>
</dbReference>
<keyword evidence="3" id="KW-0547">Nucleotide-binding</keyword>
<dbReference type="PROSITE" id="PS50893">
    <property type="entry name" value="ABC_TRANSPORTER_2"/>
    <property type="match status" value="1"/>
</dbReference>
<dbReference type="PANTHER" id="PTHR42711">
    <property type="entry name" value="ABC TRANSPORTER ATP-BINDING PROTEIN"/>
    <property type="match status" value="1"/>
</dbReference>
<evidence type="ECO:0000256" key="4">
    <source>
        <dbReference type="ARBA" id="ARBA00022840"/>
    </source>
</evidence>
<accession>A0A0W8I6R6</accession>
<dbReference type="SMART" id="SM00382">
    <property type="entry name" value="AAA"/>
    <property type="match status" value="1"/>
</dbReference>
<dbReference type="RefSeq" id="WP_058891043.1">
    <property type="nucleotide sequence ID" value="NZ_LQBL01000027.1"/>
</dbReference>
<dbReference type="InterPro" id="IPR003593">
    <property type="entry name" value="AAA+_ATPase"/>
</dbReference>
<evidence type="ECO:0000256" key="2">
    <source>
        <dbReference type="ARBA" id="ARBA00022448"/>
    </source>
</evidence>
<comment type="caution">
    <text evidence="7">The sequence shown here is derived from an EMBL/GenBank/DDBJ whole genome shotgun (WGS) entry which is preliminary data.</text>
</comment>
<dbReference type="EMBL" id="LQBL01000027">
    <property type="protein sequence ID" value="KUG54310.1"/>
    <property type="molecule type" value="Genomic_DNA"/>
</dbReference>
<dbReference type="PROSITE" id="PS00211">
    <property type="entry name" value="ABC_TRANSPORTER_1"/>
    <property type="match status" value="1"/>
</dbReference>
<dbReference type="GO" id="GO:0005886">
    <property type="term" value="C:plasma membrane"/>
    <property type="evidence" value="ECO:0007669"/>
    <property type="project" value="UniProtKB-SubCell"/>
</dbReference>
<dbReference type="Gene3D" id="3.40.50.300">
    <property type="entry name" value="P-loop containing nucleotide triphosphate hydrolases"/>
    <property type="match status" value="1"/>
</dbReference>
<dbReference type="InterPro" id="IPR003439">
    <property type="entry name" value="ABC_transporter-like_ATP-bd"/>
</dbReference>
<dbReference type="STRING" id="767452.AVL62_03550"/>
<evidence type="ECO:0000256" key="5">
    <source>
        <dbReference type="ARBA" id="ARBA00023251"/>
    </source>
</evidence>
<dbReference type="InterPro" id="IPR027417">
    <property type="entry name" value="P-loop_NTPase"/>
</dbReference>
<proteinExistence type="predicted"/>
<organism evidence="7 8">
    <name type="scientific">Serinicoccus chungangensis</name>
    <dbReference type="NCBI Taxonomy" id="767452"/>
    <lineage>
        <taxon>Bacteria</taxon>
        <taxon>Bacillati</taxon>
        <taxon>Actinomycetota</taxon>
        <taxon>Actinomycetes</taxon>
        <taxon>Micrococcales</taxon>
        <taxon>Ornithinimicrobiaceae</taxon>
        <taxon>Serinicoccus</taxon>
    </lineage>
</organism>
<keyword evidence="5" id="KW-0046">Antibiotic resistance</keyword>
<gene>
    <name evidence="7" type="ORF">AVL62_03550</name>
</gene>
<dbReference type="Pfam" id="PF00005">
    <property type="entry name" value="ABC_tran"/>
    <property type="match status" value="1"/>
</dbReference>
<dbReference type="AlphaFoldDB" id="A0A0W8I6R6"/>
<evidence type="ECO:0000313" key="7">
    <source>
        <dbReference type="EMBL" id="KUG54310.1"/>
    </source>
</evidence>